<organism evidence="3 4">
    <name type="scientific">Rubricella aquisinus</name>
    <dbReference type="NCBI Taxonomy" id="2028108"/>
    <lineage>
        <taxon>Bacteria</taxon>
        <taxon>Pseudomonadati</taxon>
        <taxon>Pseudomonadota</taxon>
        <taxon>Alphaproteobacteria</taxon>
        <taxon>Rhodobacterales</taxon>
        <taxon>Paracoccaceae</taxon>
        <taxon>Rubricella</taxon>
    </lineage>
</organism>
<keyword evidence="2" id="KW-0732">Signal</keyword>
<evidence type="ECO:0000256" key="1">
    <source>
        <dbReference type="SAM" id="Phobius"/>
    </source>
</evidence>
<dbReference type="RefSeq" id="WP_184011376.1">
    <property type="nucleotide sequence ID" value="NZ_JACIJS010000006.1"/>
</dbReference>
<keyword evidence="4" id="KW-1185">Reference proteome</keyword>
<sequence length="114" mass="12156">MFWMLWAIGIGLASVAFATEAARKTYPDTTSVDAPPALRAAWAYFVANLALACLVLVAAFYVGVIVPAFTVVALWAGMRLAGKRGALQPLYKHQLTLSVVAMLIAAFLGLQILS</sequence>
<feature type="transmembrane region" description="Helical" evidence="1">
    <location>
        <begin position="42"/>
        <end position="75"/>
    </location>
</feature>
<accession>A0A840WPU1</accession>
<dbReference type="EMBL" id="JACIJS010000006">
    <property type="protein sequence ID" value="MBB5516083.1"/>
    <property type="molecule type" value="Genomic_DNA"/>
</dbReference>
<name>A0A840WPU1_9RHOB</name>
<comment type="caution">
    <text evidence="3">The sequence shown here is derived from an EMBL/GenBank/DDBJ whole genome shotgun (WGS) entry which is preliminary data.</text>
</comment>
<feature type="signal peptide" evidence="2">
    <location>
        <begin position="1"/>
        <end position="18"/>
    </location>
</feature>
<evidence type="ECO:0000256" key="2">
    <source>
        <dbReference type="SAM" id="SignalP"/>
    </source>
</evidence>
<protein>
    <submittedName>
        <fullName evidence="3">Uncharacterized protein</fullName>
    </submittedName>
</protein>
<feature type="transmembrane region" description="Helical" evidence="1">
    <location>
        <begin position="95"/>
        <end position="113"/>
    </location>
</feature>
<keyword evidence="1" id="KW-1133">Transmembrane helix</keyword>
<keyword evidence="1" id="KW-0812">Transmembrane</keyword>
<reference evidence="3 4" key="1">
    <citation type="submission" date="2020-08" db="EMBL/GenBank/DDBJ databases">
        <title>Genomic Encyclopedia of Type Strains, Phase IV (KMG-IV): sequencing the most valuable type-strain genomes for metagenomic binning, comparative biology and taxonomic classification.</title>
        <authorList>
            <person name="Goeker M."/>
        </authorList>
    </citation>
    <scope>NUCLEOTIDE SEQUENCE [LARGE SCALE GENOMIC DNA]</scope>
    <source>
        <strain evidence="3 4">DSM 103377</strain>
    </source>
</reference>
<proteinExistence type="predicted"/>
<dbReference type="AlphaFoldDB" id="A0A840WPU1"/>
<gene>
    <name evidence="3" type="ORF">FHS89_002109</name>
</gene>
<keyword evidence="1" id="KW-0472">Membrane</keyword>
<feature type="chain" id="PRO_5032884179" evidence="2">
    <location>
        <begin position="19"/>
        <end position="114"/>
    </location>
</feature>
<evidence type="ECO:0000313" key="3">
    <source>
        <dbReference type="EMBL" id="MBB5516083.1"/>
    </source>
</evidence>
<evidence type="ECO:0000313" key="4">
    <source>
        <dbReference type="Proteomes" id="UP000553766"/>
    </source>
</evidence>
<dbReference type="Proteomes" id="UP000553766">
    <property type="component" value="Unassembled WGS sequence"/>
</dbReference>